<accession>A7VQU2</accession>
<dbReference type="OrthoDB" id="9785138at2"/>
<dbReference type="HOGENOM" id="CLU_160534_0_0_9"/>
<dbReference type="Proteomes" id="UP000220611">
    <property type="component" value="Unassembled WGS sequence"/>
</dbReference>
<dbReference type="SUPFAM" id="SSF47413">
    <property type="entry name" value="lambda repressor-like DNA-binding domains"/>
    <property type="match status" value="1"/>
</dbReference>
<dbReference type="EMBL" id="ABCB02000016">
    <property type="protein sequence ID" value="EDO62064.1"/>
    <property type="molecule type" value="Genomic_DNA"/>
</dbReference>
<dbReference type="Proteomes" id="UP000003490">
    <property type="component" value="Unassembled WGS sequence"/>
</dbReference>
<proteinExistence type="predicted"/>
<dbReference type="GO" id="GO:0003677">
    <property type="term" value="F:DNA binding"/>
    <property type="evidence" value="ECO:0007669"/>
    <property type="project" value="UniProtKB-KW"/>
</dbReference>
<dbReference type="InterPro" id="IPR001387">
    <property type="entry name" value="Cro/C1-type_HTH"/>
</dbReference>
<evidence type="ECO:0000313" key="2">
    <source>
        <dbReference type="EMBL" id="EDO62064.1"/>
    </source>
</evidence>
<dbReference type="PROSITE" id="PS50943">
    <property type="entry name" value="HTH_CROC1"/>
    <property type="match status" value="1"/>
</dbReference>
<keyword evidence="5" id="KW-1185">Reference proteome</keyword>
<dbReference type="SMART" id="SM00530">
    <property type="entry name" value="HTH_XRE"/>
    <property type="match status" value="1"/>
</dbReference>
<evidence type="ECO:0000313" key="5">
    <source>
        <dbReference type="Proteomes" id="UP000220611"/>
    </source>
</evidence>
<keyword evidence="2" id="KW-0238">DNA-binding</keyword>
<dbReference type="AlphaFoldDB" id="A7VQU2"/>
<sequence>MGLEIINQRKKKKKLTNEELSVLSGVPKGTIDKITSGATKDPKLETLKALARVLDCSLSDFDDPKERHFAERTDQEVLQNRIHILTEYFQRMGILQPGGDISGQDLEFFKGLLSLIDAYFGKKEEADR</sequence>
<organism evidence="2 4">
    <name type="scientific">[Clostridium] leptum DSM 753</name>
    <dbReference type="NCBI Taxonomy" id="428125"/>
    <lineage>
        <taxon>Bacteria</taxon>
        <taxon>Bacillati</taxon>
        <taxon>Bacillota</taxon>
        <taxon>Clostridia</taxon>
        <taxon>Eubacteriales</taxon>
        <taxon>Oscillospiraceae</taxon>
        <taxon>Oscillospiraceae incertae sedis</taxon>
    </lineage>
</organism>
<dbReference type="EMBL" id="NOXF01000003">
    <property type="protein sequence ID" value="PEQ25087.1"/>
    <property type="molecule type" value="Genomic_DNA"/>
</dbReference>
<dbReference type="CDD" id="cd00093">
    <property type="entry name" value="HTH_XRE"/>
    <property type="match status" value="1"/>
</dbReference>
<evidence type="ECO:0000259" key="1">
    <source>
        <dbReference type="PROSITE" id="PS50943"/>
    </source>
</evidence>
<dbReference type="eggNOG" id="COG1476">
    <property type="taxonomic scope" value="Bacteria"/>
</dbReference>
<evidence type="ECO:0000313" key="4">
    <source>
        <dbReference type="Proteomes" id="UP000003490"/>
    </source>
</evidence>
<dbReference type="Pfam" id="PF01381">
    <property type="entry name" value="HTH_3"/>
    <property type="match status" value="1"/>
</dbReference>
<reference evidence="3 5" key="3">
    <citation type="submission" date="2017-07" db="EMBL/GenBank/DDBJ databases">
        <title>Prevalence of linear plasmids in Cutibacterium (Propionibacterium) acnes isolates obtained from prostatic tissue.</title>
        <authorList>
            <person name="Davidsson S."/>
            <person name="Carlsson J."/>
            <person name="Molling P."/>
            <person name="Andren O."/>
            <person name="Andersson S.-O."/>
            <person name="Brzuszkiewicz E."/>
            <person name="Poehlein A."/>
            <person name="Al-Zeer M."/>
            <person name="Brinkmann V."/>
            <person name="Scavenius C."/>
            <person name="Nazipi S."/>
            <person name="Soderquist B."/>
            <person name="Bruggemann H."/>
        </authorList>
    </citation>
    <scope>NUCLEOTIDE SEQUENCE [LARGE SCALE GENOMIC DNA]</scope>
    <source>
        <strain evidence="3 5">DSM 753</strain>
    </source>
</reference>
<feature type="domain" description="HTH cro/C1-type" evidence="1">
    <location>
        <begin position="5"/>
        <end position="61"/>
    </location>
</feature>
<dbReference type="InterPro" id="IPR010982">
    <property type="entry name" value="Lambda_DNA-bd_dom_sf"/>
</dbReference>
<reference evidence="2 4" key="1">
    <citation type="submission" date="2007-08" db="EMBL/GenBank/DDBJ databases">
        <title>Draft genome sequence of Clostridium leptum (DSM 753).</title>
        <authorList>
            <person name="Sudarsanam P."/>
            <person name="Ley R."/>
            <person name="Guruge J."/>
            <person name="Turnbaugh P.J."/>
            <person name="Mahowald M."/>
            <person name="Liep D."/>
            <person name="Gordon J."/>
        </authorList>
    </citation>
    <scope>NUCLEOTIDE SEQUENCE [LARGE SCALE GENOMIC DNA]</scope>
    <source>
        <strain evidence="2 4">DSM 753</strain>
    </source>
</reference>
<comment type="caution">
    <text evidence="2">The sequence shown here is derived from an EMBL/GenBank/DDBJ whole genome shotgun (WGS) entry which is preliminary data.</text>
</comment>
<protein>
    <submittedName>
        <fullName evidence="2">DNA-binding helix-turn-helix protein</fullName>
    </submittedName>
    <submittedName>
        <fullName evidence="3">XRE family transcriptional regulator</fullName>
    </submittedName>
</protein>
<gene>
    <name evidence="3" type="ORF">CH238_06515</name>
    <name evidence="2" type="ORF">CLOLEP_00924</name>
</gene>
<dbReference type="Gene3D" id="1.10.260.40">
    <property type="entry name" value="lambda repressor-like DNA-binding domains"/>
    <property type="match status" value="1"/>
</dbReference>
<reference evidence="2 4" key="2">
    <citation type="submission" date="2007-08" db="EMBL/GenBank/DDBJ databases">
        <authorList>
            <person name="Fulton L."/>
            <person name="Clifton S."/>
            <person name="Fulton B."/>
            <person name="Xu J."/>
            <person name="Minx P."/>
            <person name="Pepin K.H."/>
            <person name="Johnson M."/>
            <person name="Thiruvilangam P."/>
            <person name="Bhonagiri V."/>
            <person name="Nash W.E."/>
            <person name="Wang C."/>
            <person name="Mardis E.R."/>
            <person name="Wilson R.K."/>
        </authorList>
    </citation>
    <scope>NUCLEOTIDE SEQUENCE [LARGE SCALE GENOMIC DNA]</scope>
    <source>
        <strain evidence="2 4">DSM 753</strain>
    </source>
</reference>
<evidence type="ECO:0000313" key="3">
    <source>
        <dbReference type="EMBL" id="PEQ25087.1"/>
    </source>
</evidence>
<name>A7VQU2_9FIRM</name>